<dbReference type="Proteomes" id="UP001642484">
    <property type="component" value="Unassembled WGS sequence"/>
</dbReference>
<organism evidence="2 3">
    <name type="scientific">Durusdinium trenchii</name>
    <dbReference type="NCBI Taxonomy" id="1381693"/>
    <lineage>
        <taxon>Eukaryota</taxon>
        <taxon>Sar</taxon>
        <taxon>Alveolata</taxon>
        <taxon>Dinophyceae</taxon>
        <taxon>Suessiales</taxon>
        <taxon>Symbiodiniaceae</taxon>
        <taxon>Durusdinium</taxon>
    </lineage>
</organism>
<evidence type="ECO:0000313" key="2">
    <source>
        <dbReference type="EMBL" id="CAK9038621.1"/>
    </source>
</evidence>
<dbReference type="InterPro" id="IPR009091">
    <property type="entry name" value="RCC1/BLIP-II"/>
</dbReference>
<keyword evidence="3" id="KW-1185">Reference proteome</keyword>
<proteinExistence type="predicted"/>
<reference evidence="2 3" key="1">
    <citation type="submission" date="2024-02" db="EMBL/GenBank/DDBJ databases">
        <authorList>
            <person name="Chen Y."/>
            <person name="Shah S."/>
            <person name="Dougan E. K."/>
            <person name="Thang M."/>
            <person name="Chan C."/>
        </authorList>
    </citation>
    <scope>NUCLEOTIDE SEQUENCE [LARGE SCALE GENOMIC DNA]</scope>
</reference>
<dbReference type="Gene3D" id="2.130.10.30">
    <property type="entry name" value="Regulator of chromosome condensation 1/beta-lactamase-inhibitor protein II"/>
    <property type="match status" value="1"/>
</dbReference>
<evidence type="ECO:0000313" key="3">
    <source>
        <dbReference type="Proteomes" id="UP001642484"/>
    </source>
</evidence>
<dbReference type="EMBL" id="CAXAMN010012603">
    <property type="protein sequence ID" value="CAK9038621.1"/>
    <property type="molecule type" value="Genomic_DNA"/>
</dbReference>
<protein>
    <submittedName>
        <fullName evidence="2">Uncharacterized protein</fullName>
    </submittedName>
</protein>
<dbReference type="EMBL" id="CAXAMN010012592">
    <property type="protein sequence ID" value="CAK9038600.1"/>
    <property type="molecule type" value="Genomic_DNA"/>
</dbReference>
<dbReference type="SUPFAM" id="SSF50985">
    <property type="entry name" value="RCC1/BLIP-II"/>
    <property type="match status" value="1"/>
</dbReference>
<evidence type="ECO:0000313" key="1">
    <source>
        <dbReference type="EMBL" id="CAK9038600.1"/>
    </source>
</evidence>
<comment type="caution">
    <text evidence="2">The sequence shown here is derived from an EMBL/GenBank/DDBJ whole genome shotgun (WGS) entry which is preliminary data.</text>
</comment>
<name>A0ABP0LHH0_9DINO</name>
<gene>
    <name evidence="1" type="ORF">CCMP2556_LOCUS21092</name>
    <name evidence="2" type="ORF">CCMP2556_LOCUS21102</name>
</gene>
<sequence length="141" mass="14870">MVSYGASPEMMAALWLADTILLSAGGHHKVLLRSDGSAIACGRNVYNQCDIPPLNDEGIAYTQVSAGELQTALLRSDGSAVACGRNDDHGVCHGRCNMPPLDGGISYVQVAAGERCTVLLRSDGGCCCLRKEHAWAVQHSI</sequence>
<accession>A0ABP0LHH0</accession>